<dbReference type="AlphaFoldDB" id="A0A1Y2MRF8"/>
<dbReference type="PANTHER" id="PTHR40761">
    <property type="entry name" value="CONSERVED INTEGRAL MEMBRANE ALANINE VALINE AND LEUCINE RICH PROTEIN-RELATED"/>
    <property type="match status" value="1"/>
</dbReference>
<feature type="transmembrane region" description="Helical" evidence="1">
    <location>
        <begin position="102"/>
        <end position="118"/>
    </location>
</feature>
<keyword evidence="1" id="KW-0812">Transmembrane</keyword>
<reference evidence="2 3" key="1">
    <citation type="submission" date="2016-09" db="EMBL/GenBank/DDBJ databases">
        <title>Pseudonocardia autotrophica DSM535, a candidate organism with high potential of specific P450 cytochromes.</title>
        <authorList>
            <person name="Grumaz C."/>
            <person name="Vainshtein Y."/>
            <person name="Kirstahler P."/>
            <person name="Sohn K."/>
        </authorList>
    </citation>
    <scope>NUCLEOTIDE SEQUENCE [LARGE SCALE GENOMIC DNA]</scope>
    <source>
        <strain evidence="2 3">DSM 535</strain>
    </source>
</reference>
<evidence type="ECO:0000256" key="1">
    <source>
        <dbReference type="SAM" id="Phobius"/>
    </source>
</evidence>
<keyword evidence="1" id="KW-1133">Transmembrane helix</keyword>
<protein>
    <recommendedName>
        <fullName evidence="4">EamA-like transporter family protein</fullName>
    </recommendedName>
</protein>
<keyword evidence="1" id="KW-0472">Membrane</keyword>
<dbReference type="Proteomes" id="UP000194360">
    <property type="component" value="Unassembled WGS sequence"/>
</dbReference>
<feature type="transmembrane region" description="Helical" evidence="1">
    <location>
        <begin position="155"/>
        <end position="176"/>
    </location>
</feature>
<evidence type="ECO:0000313" key="3">
    <source>
        <dbReference type="Proteomes" id="UP000194360"/>
    </source>
</evidence>
<dbReference type="STRING" id="2074.BG845_04433"/>
<name>A0A1Y2MRF8_PSEAH</name>
<proteinExistence type="predicted"/>
<feature type="transmembrane region" description="Helical" evidence="1">
    <location>
        <begin position="188"/>
        <end position="209"/>
    </location>
</feature>
<feature type="transmembrane region" description="Helical" evidence="1">
    <location>
        <begin position="130"/>
        <end position="149"/>
    </location>
</feature>
<gene>
    <name evidence="2" type="ORF">BG845_04433</name>
</gene>
<dbReference type="EMBL" id="MIGB01000027">
    <property type="protein sequence ID" value="OSY37810.1"/>
    <property type="molecule type" value="Genomic_DNA"/>
</dbReference>
<feature type="transmembrane region" description="Helical" evidence="1">
    <location>
        <begin position="247"/>
        <end position="267"/>
    </location>
</feature>
<feature type="transmembrane region" description="Helical" evidence="1">
    <location>
        <begin position="41"/>
        <end position="60"/>
    </location>
</feature>
<sequence>MGRAMTTLFALLIAVAAMIGNTVAALWEAKGSRLAKYGRLVWLQPWFLAGLAADVVAWVLTVAALRYLPVFAVQSILAGAIALTTLADHGWNPWNLIRRDRWAVVAVLSGLVLVAASAEPERPDALPPVATPVLLVSFALLLVAVPFVWRAGRPMLLAFLAGLGFGGTALAVRAIHPGPIRWETVGDLLLDPLGYGVVAMGVLGVAAFAKALQDGAVGTATAVLSVTEVVVPGVVGIALLGDRIRPGWEGAALLGVIVALAGVIALTRPDPDSQRRRVH</sequence>
<comment type="caution">
    <text evidence="2">The sequence shown here is derived from an EMBL/GenBank/DDBJ whole genome shotgun (WGS) entry which is preliminary data.</text>
</comment>
<evidence type="ECO:0000313" key="2">
    <source>
        <dbReference type="EMBL" id="OSY37810.1"/>
    </source>
</evidence>
<organism evidence="2 3">
    <name type="scientific">Pseudonocardia autotrophica</name>
    <name type="common">Amycolata autotrophica</name>
    <name type="synonym">Nocardia autotrophica</name>
    <dbReference type="NCBI Taxonomy" id="2074"/>
    <lineage>
        <taxon>Bacteria</taxon>
        <taxon>Bacillati</taxon>
        <taxon>Actinomycetota</taxon>
        <taxon>Actinomycetes</taxon>
        <taxon>Pseudonocardiales</taxon>
        <taxon>Pseudonocardiaceae</taxon>
        <taxon>Pseudonocardia</taxon>
    </lineage>
</organism>
<evidence type="ECO:0008006" key="4">
    <source>
        <dbReference type="Google" id="ProtNLM"/>
    </source>
</evidence>
<feature type="transmembrane region" description="Helical" evidence="1">
    <location>
        <begin position="215"/>
        <end position="240"/>
    </location>
</feature>
<keyword evidence="3" id="KW-1185">Reference proteome</keyword>
<accession>A0A1Y2MRF8</accession>
<feature type="transmembrane region" description="Helical" evidence="1">
    <location>
        <begin position="67"/>
        <end position="87"/>
    </location>
</feature>
<dbReference type="PANTHER" id="PTHR40761:SF1">
    <property type="entry name" value="CONSERVED INTEGRAL MEMBRANE ALANINE VALINE AND LEUCINE RICH PROTEIN-RELATED"/>
    <property type="match status" value="1"/>
</dbReference>